<dbReference type="InterPro" id="IPR008250">
    <property type="entry name" value="ATPase_P-typ_transduc_dom_A_sf"/>
</dbReference>
<dbReference type="GO" id="GO:0016887">
    <property type="term" value="F:ATP hydrolysis activity"/>
    <property type="evidence" value="ECO:0007669"/>
    <property type="project" value="InterPro"/>
</dbReference>
<dbReference type="GO" id="GO:0005524">
    <property type="term" value="F:ATP binding"/>
    <property type="evidence" value="ECO:0007669"/>
    <property type="project" value="UniProtKB-KW"/>
</dbReference>
<dbReference type="InterPro" id="IPR023298">
    <property type="entry name" value="ATPase_P-typ_TM_dom_sf"/>
</dbReference>
<dbReference type="NCBIfam" id="TIGR01494">
    <property type="entry name" value="ATPase_P-type"/>
    <property type="match status" value="1"/>
</dbReference>
<keyword evidence="8" id="KW-1278">Translocase</keyword>
<dbReference type="GO" id="GO:0005789">
    <property type="term" value="C:endoplasmic reticulum membrane"/>
    <property type="evidence" value="ECO:0007669"/>
    <property type="project" value="TreeGrafter"/>
</dbReference>
<dbReference type="GO" id="GO:0015662">
    <property type="term" value="F:P-type ion transporter activity"/>
    <property type="evidence" value="ECO:0007669"/>
    <property type="project" value="TreeGrafter"/>
</dbReference>
<dbReference type="EMBL" id="DF144287">
    <property type="protein sequence ID" value="GAA56534.1"/>
    <property type="molecule type" value="Genomic_DNA"/>
</dbReference>
<keyword evidence="6" id="KW-0067">ATP-binding</keyword>
<feature type="transmembrane region" description="Helical" evidence="11">
    <location>
        <begin position="133"/>
        <end position="152"/>
    </location>
</feature>
<proteinExistence type="inferred from homology"/>
<evidence type="ECO:0000256" key="4">
    <source>
        <dbReference type="ARBA" id="ARBA00022723"/>
    </source>
</evidence>
<comment type="similarity">
    <text evidence="2">Belongs to the cation transport ATPase (P-type) (TC 3.A.3) family. Type V subfamily.</text>
</comment>
<dbReference type="GO" id="GO:0019829">
    <property type="term" value="F:ATPase-coupled monoatomic cation transmembrane transporter activity"/>
    <property type="evidence" value="ECO:0007669"/>
    <property type="project" value="TreeGrafter"/>
</dbReference>
<keyword evidence="7" id="KW-0460">Magnesium</keyword>
<dbReference type="Proteomes" id="UP000008909">
    <property type="component" value="Unassembled WGS sequence"/>
</dbReference>
<dbReference type="GO" id="GO:0046872">
    <property type="term" value="F:metal ion binding"/>
    <property type="evidence" value="ECO:0007669"/>
    <property type="project" value="UniProtKB-KW"/>
</dbReference>
<evidence type="ECO:0000256" key="7">
    <source>
        <dbReference type="ARBA" id="ARBA00022842"/>
    </source>
</evidence>
<keyword evidence="5" id="KW-0547">Nucleotide-binding</keyword>
<dbReference type="PRINTS" id="PR00119">
    <property type="entry name" value="CATATPASE"/>
</dbReference>
<keyword evidence="4" id="KW-0479">Metal-binding</keyword>
<dbReference type="Pfam" id="PF00122">
    <property type="entry name" value="E1-E2_ATPase"/>
    <property type="match status" value="1"/>
</dbReference>
<keyword evidence="3 11" id="KW-0812">Transmembrane</keyword>
<evidence type="ECO:0000259" key="12">
    <source>
        <dbReference type="Pfam" id="PF00122"/>
    </source>
</evidence>
<keyword evidence="14" id="KW-1185">Reference proteome</keyword>
<evidence type="ECO:0000256" key="11">
    <source>
        <dbReference type="SAM" id="Phobius"/>
    </source>
</evidence>
<evidence type="ECO:0000313" key="13">
    <source>
        <dbReference type="EMBL" id="GAA56534.1"/>
    </source>
</evidence>
<keyword evidence="9 11" id="KW-1133">Transmembrane helix</keyword>
<accession>G7YUA4</accession>
<reference key="2">
    <citation type="submission" date="2011-10" db="EMBL/GenBank/DDBJ databases">
        <title>The genome and transcriptome sequence of Clonorchis sinensis provide insights into the carcinogenic liver fluke.</title>
        <authorList>
            <person name="Wang X."/>
            <person name="Huang Y."/>
            <person name="Chen W."/>
            <person name="Liu H."/>
            <person name="Guo L."/>
            <person name="Chen Y."/>
            <person name="Luo F."/>
            <person name="Zhou W."/>
            <person name="Sun J."/>
            <person name="Mao Q."/>
            <person name="Liang P."/>
            <person name="Zhou C."/>
            <person name="Tian Y."/>
            <person name="Men J."/>
            <person name="Lv X."/>
            <person name="Huang L."/>
            <person name="Zhou J."/>
            <person name="Hu Y."/>
            <person name="Li R."/>
            <person name="Zhang F."/>
            <person name="Lei H."/>
            <person name="Li X."/>
            <person name="Hu X."/>
            <person name="Liang C."/>
            <person name="Xu J."/>
            <person name="Wu Z."/>
            <person name="Yu X."/>
        </authorList>
    </citation>
    <scope>NUCLEOTIDE SEQUENCE</scope>
    <source>
        <strain>Henan</strain>
    </source>
</reference>
<dbReference type="SUPFAM" id="SSF81665">
    <property type="entry name" value="Calcium ATPase, transmembrane domain M"/>
    <property type="match status" value="1"/>
</dbReference>
<name>G7YUA4_CLOSI</name>
<dbReference type="GO" id="GO:0006874">
    <property type="term" value="P:intracellular calcium ion homeostasis"/>
    <property type="evidence" value="ECO:0007669"/>
    <property type="project" value="TreeGrafter"/>
</dbReference>
<keyword evidence="10 11" id="KW-0472">Membrane</keyword>
<evidence type="ECO:0000256" key="2">
    <source>
        <dbReference type="ARBA" id="ARBA00006000"/>
    </source>
</evidence>
<evidence type="ECO:0000256" key="5">
    <source>
        <dbReference type="ARBA" id="ARBA00022741"/>
    </source>
</evidence>
<sequence length="313" mass="34051">MSDKLVAGDIVSVADGNQKFLIPCDLLLVRGTCVIDESMLTGESVPVSKEPCEALRPDEQFTFDEGHKSQVLFGGTKVVQFNPPLKSSNQLKAPDNGCICFVLRTGLSTSQGRLLKTIMYSVKTVTANNLETFLFIAFLLIFAIVASVYVWVEGSVDPRRNRYKLFLECTLILTSVIPQELPIELSLAVNSSLVALSKLMVYCTEPFRIPFAGKVDVCAFDKTGTLTEDTVVVEGISGLNDQPANKLVPVQRCPLSSVQVLASCHSLVHTPSGLVGDPMEKAMLSSTGWSLNNDDTVSGRTVPRSPPLRICHR</sequence>
<evidence type="ECO:0000256" key="9">
    <source>
        <dbReference type="ARBA" id="ARBA00022989"/>
    </source>
</evidence>
<evidence type="ECO:0000313" key="14">
    <source>
        <dbReference type="Proteomes" id="UP000008909"/>
    </source>
</evidence>
<evidence type="ECO:0000256" key="8">
    <source>
        <dbReference type="ARBA" id="ARBA00022967"/>
    </source>
</evidence>
<evidence type="ECO:0000256" key="3">
    <source>
        <dbReference type="ARBA" id="ARBA00022692"/>
    </source>
</evidence>
<gene>
    <name evidence="13" type="ORF">CLF_111066</name>
</gene>
<dbReference type="PROSITE" id="PS00154">
    <property type="entry name" value="ATPASE_E1_E2"/>
    <property type="match status" value="1"/>
</dbReference>
<comment type="subcellular location">
    <subcellularLocation>
        <location evidence="1">Membrane</location>
        <topology evidence="1">Multi-pass membrane protein</topology>
    </subcellularLocation>
</comment>
<dbReference type="InterPro" id="IPR059000">
    <property type="entry name" value="ATPase_P-type_domA"/>
</dbReference>
<evidence type="ECO:0000256" key="1">
    <source>
        <dbReference type="ARBA" id="ARBA00004141"/>
    </source>
</evidence>
<organism evidence="13 14">
    <name type="scientific">Clonorchis sinensis</name>
    <name type="common">Chinese liver fluke</name>
    <dbReference type="NCBI Taxonomy" id="79923"/>
    <lineage>
        <taxon>Eukaryota</taxon>
        <taxon>Metazoa</taxon>
        <taxon>Spiralia</taxon>
        <taxon>Lophotrochozoa</taxon>
        <taxon>Platyhelminthes</taxon>
        <taxon>Trematoda</taxon>
        <taxon>Digenea</taxon>
        <taxon>Opisthorchiida</taxon>
        <taxon>Opisthorchiata</taxon>
        <taxon>Opisthorchiidae</taxon>
        <taxon>Clonorchis</taxon>
    </lineage>
</organism>
<reference evidence="13" key="1">
    <citation type="journal article" date="2011" name="Genome Biol.">
        <title>The draft genome of the carcinogenic human liver fluke Clonorchis sinensis.</title>
        <authorList>
            <person name="Wang X."/>
            <person name="Chen W."/>
            <person name="Huang Y."/>
            <person name="Sun J."/>
            <person name="Men J."/>
            <person name="Liu H."/>
            <person name="Luo F."/>
            <person name="Guo L."/>
            <person name="Lv X."/>
            <person name="Deng C."/>
            <person name="Zhou C."/>
            <person name="Fan Y."/>
            <person name="Li X."/>
            <person name="Huang L."/>
            <person name="Hu Y."/>
            <person name="Liang C."/>
            <person name="Hu X."/>
            <person name="Xu J."/>
            <person name="Yu X."/>
        </authorList>
    </citation>
    <scope>NUCLEOTIDE SEQUENCE [LARGE SCALE GENOMIC DNA]</scope>
    <source>
        <strain evidence="13">Henan</strain>
    </source>
</reference>
<feature type="domain" description="P-type ATPase A" evidence="12">
    <location>
        <begin position="2"/>
        <end position="114"/>
    </location>
</feature>
<dbReference type="PANTHER" id="PTHR45630:SF7">
    <property type="entry name" value="ENDOPLASMIC RETICULUM TRANSMEMBRANE HELIX TRANSLOCASE"/>
    <property type="match status" value="1"/>
</dbReference>
<dbReference type="InterPro" id="IPR006544">
    <property type="entry name" value="P-type_TPase_V"/>
</dbReference>
<evidence type="ECO:0000256" key="10">
    <source>
        <dbReference type="ARBA" id="ARBA00023136"/>
    </source>
</evidence>
<dbReference type="Gene3D" id="2.70.150.10">
    <property type="entry name" value="Calcium-transporting ATPase, cytoplasmic transduction domain A"/>
    <property type="match status" value="1"/>
</dbReference>
<evidence type="ECO:0000256" key="6">
    <source>
        <dbReference type="ARBA" id="ARBA00022840"/>
    </source>
</evidence>
<dbReference type="InterPro" id="IPR001757">
    <property type="entry name" value="P_typ_ATPase"/>
</dbReference>
<dbReference type="AlphaFoldDB" id="G7YUA4"/>
<dbReference type="SUPFAM" id="SSF81653">
    <property type="entry name" value="Calcium ATPase, transduction domain A"/>
    <property type="match status" value="1"/>
</dbReference>
<dbReference type="PANTHER" id="PTHR45630">
    <property type="entry name" value="CATION-TRANSPORTING ATPASE-RELATED"/>
    <property type="match status" value="1"/>
</dbReference>
<protein>
    <submittedName>
        <fullName evidence="13">Cation-transporting ATPase 13A1</fullName>
    </submittedName>
</protein>
<dbReference type="InterPro" id="IPR018303">
    <property type="entry name" value="ATPase_P-typ_P_site"/>
</dbReference>